<proteinExistence type="predicted"/>
<gene>
    <name evidence="5" type="ORF">UX22_C0001G0047</name>
</gene>
<keyword evidence="3" id="KW-0819">tRNA processing</keyword>
<organism evidence="5 6">
    <name type="scientific">Candidatus Jorgensenbacteria bacterium GW2011_GWA2_45_9</name>
    <dbReference type="NCBI Taxonomy" id="1618663"/>
    <lineage>
        <taxon>Bacteria</taxon>
        <taxon>Candidatus Joergenseniibacteriota</taxon>
    </lineage>
</organism>
<evidence type="ECO:0000313" key="5">
    <source>
        <dbReference type="EMBL" id="KKU15905.1"/>
    </source>
</evidence>
<dbReference type="GO" id="GO:0005737">
    <property type="term" value="C:cytoplasm"/>
    <property type="evidence" value="ECO:0007669"/>
    <property type="project" value="TreeGrafter"/>
</dbReference>
<dbReference type="InterPro" id="IPR002616">
    <property type="entry name" value="tRNA_ribo_trans-like"/>
</dbReference>
<dbReference type="AlphaFoldDB" id="A0A0G1R4V2"/>
<dbReference type="PANTHER" id="PTHR46499">
    <property type="entry name" value="QUEUINE TRNA-RIBOSYLTRANSFERASE"/>
    <property type="match status" value="1"/>
</dbReference>
<reference evidence="5 6" key="1">
    <citation type="journal article" date="2015" name="Nature">
        <title>rRNA introns, odd ribosomes, and small enigmatic genomes across a large radiation of phyla.</title>
        <authorList>
            <person name="Brown C.T."/>
            <person name="Hug L.A."/>
            <person name="Thomas B.C."/>
            <person name="Sharon I."/>
            <person name="Castelle C.J."/>
            <person name="Singh A."/>
            <person name="Wilkins M.J."/>
            <person name="Williams K.H."/>
            <person name="Banfield J.F."/>
        </authorList>
    </citation>
    <scope>NUCLEOTIDE SEQUENCE [LARGE SCALE GENOMIC DNA]</scope>
</reference>
<dbReference type="SUPFAM" id="SSF51713">
    <property type="entry name" value="tRNA-guanine transglycosylase"/>
    <property type="match status" value="1"/>
</dbReference>
<dbReference type="Pfam" id="PF01702">
    <property type="entry name" value="TGT"/>
    <property type="match status" value="1"/>
</dbReference>
<dbReference type="PATRIC" id="fig|1618663.3.peg.52"/>
<evidence type="ECO:0000313" key="6">
    <source>
        <dbReference type="Proteomes" id="UP000034727"/>
    </source>
</evidence>
<accession>A0A0G1R4V2</accession>
<comment type="caution">
    <text evidence="5">The sequence shown here is derived from an EMBL/GenBank/DDBJ whole genome shotgun (WGS) entry which is preliminary data.</text>
</comment>
<protein>
    <recommendedName>
        <fullName evidence="4">tRNA-guanine(15) transglycosylase-like domain-containing protein</fullName>
    </recommendedName>
</protein>
<dbReference type="GO" id="GO:0002099">
    <property type="term" value="P:tRNA wobble guanine modification"/>
    <property type="evidence" value="ECO:0007669"/>
    <property type="project" value="TreeGrafter"/>
</dbReference>
<dbReference type="GO" id="GO:0008479">
    <property type="term" value="F:tRNA-guanosine(34) queuine transglycosylase activity"/>
    <property type="evidence" value="ECO:0007669"/>
    <property type="project" value="InterPro"/>
</dbReference>
<feature type="domain" description="tRNA-guanine(15) transglycosylase-like" evidence="4">
    <location>
        <begin position="11"/>
        <end position="384"/>
    </location>
</feature>
<evidence type="ECO:0000259" key="4">
    <source>
        <dbReference type="Pfam" id="PF01702"/>
    </source>
</evidence>
<dbReference type="Proteomes" id="UP000034727">
    <property type="component" value="Unassembled WGS sequence"/>
</dbReference>
<dbReference type="InterPro" id="IPR036511">
    <property type="entry name" value="TGT-like_sf"/>
</dbReference>
<dbReference type="NCBIfam" id="TIGR00449">
    <property type="entry name" value="tgt_general"/>
    <property type="match status" value="1"/>
</dbReference>
<dbReference type="NCBIfam" id="TIGR00430">
    <property type="entry name" value="Q_tRNA_tgt"/>
    <property type="match status" value="1"/>
</dbReference>
<evidence type="ECO:0000256" key="2">
    <source>
        <dbReference type="ARBA" id="ARBA00022679"/>
    </source>
</evidence>
<keyword evidence="1" id="KW-0328">Glycosyltransferase</keyword>
<evidence type="ECO:0000256" key="3">
    <source>
        <dbReference type="ARBA" id="ARBA00022694"/>
    </source>
</evidence>
<dbReference type="EMBL" id="LCLJ01000001">
    <property type="protein sequence ID" value="KKU15905.1"/>
    <property type="molecule type" value="Genomic_DNA"/>
</dbReference>
<evidence type="ECO:0000256" key="1">
    <source>
        <dbReference type="ARBA" id="ARBA00022676"/>
    </source>
</evidence>
<name>A0A0G1R4V2_9BACT</name>
<dbReference type="PANTHER" id="PTHR46499:SF1">
    <property type="entry name" value="QUEUINE TRNA-RIBOSYLTRANSFERASE"/>
    <property type="match status" value="1"/>
</dbReference>
<sequence>MFCITHKDSDSRARAGVLETKSGKKLETPAYAIVGTNAEVRCIDAREAERAGTRLIIANTYHLWRELGDSLNSFEGLPARIDMPGSIIMTDSGGFQVFSFGFGREHNTGKVGILRTADFPRAAASQENLVRVTENGAFFTDGRDERFLGPEESMKIQERLGADIMFAFDECTSPWSDYEYTKKAMNRTHRWAEVCLSKKTNASQMLYGIVQGGVFSDLRAESAKFIGSLPFDGFGIGGSFGENGMGGMVAAVNDLLPEQKPRHLLGIGTVRDVFKGVDAGVDTFDCVVPTREARHGALWTRDGRIDLKKSGYVNSTEPLEMECSCEACSSRISRGELRKMFKLKDRRAGKLATIHNVFFFNNLMCKIRKAIKEGKYKEFKSEFLGIISRYGIV</sequence>
<keyword evidence="2" id="KW-0808">Transferase</keyword>
<dbReference type="Gene3D" id="3.20.20.105">
    <property type="entry name" value="Queuine tRNA-ribosyltransferase-like"/>
    <property type="match status" value="1"/>
</dbReference>
<dbReference type="InterPro" id="IPR004803">
    <property type="entry name" value="TGT"/>
</dbReference>
<dbReference type="InterPro" id="IPR050076">
    <property type="entry name" value="ArchSynthase1/Queuine_TRR"/>
</dbReference>